<organism evidence="2 3">
    <name type="scientific">Prorocentrum cordatum</name>
    <dbReference type="NCBI Taxonomy" id="2364126"/>
    <lineage>
        <taxon>Eukaryota</taxon>
        <taxon>Sar</taxon>
        <taxon>Alveolata</taxon>
        <taxon>Dinophyceae</taxon>
        <taxon>Prorocentrales</taxon>
        <taxon>Prorocentraceae</taxon>
        <taxon>Prorocentrum</taxon>
    </lineage>
</organism>
<feature type="compositionally biased region" description="Low complexity" evidence="1">
    <location>
        <begin position="600"/>
        <end position="616"/>
    </location>
</feature>
<protein>
    <submittedName>
        <fullName evidence="2">Uncharacterized protein</fullName>
    </submittedName>
</protein>
<evidence type="ECO:0000313" key="3">
    <source>
        <dbReference type="Proteomes" id="UP001189429"/>
    </source>
</evidence>
<keyword evidence="3" id="KW-1185">Reference proteome</keyword>
<proteinExistence type="predicted"/>
<feature type="compositionally biased region" description="Basic and acidic residues" evidence="1">
    <location>
        <begin position="766"/>
        <end position="782"/>
    </location>
</feature>
<dbReference type="Proteomes" id="UP001189429">
    <property type="component" value="Unassembled WGS sequence"/>
</dbReference>
<reference evidence="2" key="1">
    <citation type="submission" date="2023-10" db="EMBL/GenBank/DDBJ databases">
        <authorList>
            <person name="Chen Y."/>
            <person name="Shah S."/>
            <person name="Dougan E. K."/>
            <person name="Thang M."/>
            <person name="Chan C."/>
        </authorList>
    </citation>
    <scope>NUCLEOTIDE SEQUENCE [LARGE SCALE GENOMIC DNA]</scope>
</reference>
<gene>
    <name evidence="2" type="ORF">PCOR1329_LOCUS73728</name>
</gene>
<dbReference type="PANTHER" id="PTHR21592:SF32">
    <property type="entry name" value="CHROMOSOME UNDETERMINED SCAFFOLD_25, WHOLE GENOME SHOTGUN SEQUENCE"/>
    <property type="match status" value="1"/>
</dbReference>
<comment type="caution">
    <text evidence="2">The sequence shown here is derived from an EMBL/GenBank/DDBJ whole genome shotgun (WGS) entry which is preliminary data.</text>
</comment>
<sequence length="1043" mass="113901">MTLDPRGGYFSQRDMRGALAKCAMRDSCRQAFAAYCVSQGYASIEQGLVHLSLIFRVACAHARDKQQQYRKLTDIGSPAAVRAHPEELRQVRELIAQSPGESDLSSDDEAYIVSKSLDVSEFKAVISMSSGLEGYADRYRRGDNGLAVAVWDAYSEEWEMELSANLITDDGAHLRRPTLIVQPEPKKTSTVKKPADPKHGKVALDILQRPPGNAKPTGGPEVGRKSCTIEGSHISVLLTGKGSFYIEGVAEDNLEIAKTMGAFSGIVDGRGLNKKGDLQLAIGEDVQRSFDLATFLACHQKSDACEDISCEAPRAFSALNATLKKDCPSKVVEYKALTDDDQRRGWLAAFILDPESGGRCASNTTERSSETADNVVHIWVTVDEYGGPPFLNNMKHEYDVTKVWGERCNRHKETAAVTADAKITPSECQEVANAMATDAELSAEQLVTKELKESMGKTSKEAKSLVDKMCRELTEVELVVNRLKTKSRSPSAVSYLQEETAKQVAFKESPHKLWTETKGTKFNSNEDIEAATASLKTPKANCKKEDKKYKSNVLALKGHGGAAPVAPWEHEPGTWEEVESCWDGDSAGKEPARRAKAKAKATAARAKTKARAAAADDTAEDTDAESASSSASVVLPPPPKKGKKAPQKAKKKAKNDRQKETKKGAAKQGAPAASSSASPARGKRRKDGEKNNGKDKDNAKAKKSKKPEKKPVKSKGKEKDTAKDKAKAKAKEKAKAKAKEKEKEKERARQRSRSKSDDKKKRKDKKKEVEKSSSKQKDKDEGGAGGTSALEGWPQPEMAGQKMAGEMDSQEARRLLGRPVHGRRALGRAAGPPRPHRGRPLAVAAAVSLSPLGAPVGPSGPGWAMTLSFGAELPVPTRLPGVGKAVPWSGHPPPERRDQGVGLASADDVVEVVYPQGWQKHPYCKQLLPATSGHIEAVHALDANTWTDVTARDRKYREPSEMNVVDVQLNHNPALWRTYFMARERVRDQMNGDGNNWIRKGKEDGCGKKMLTHLTGRIVHTHRRFGRRMFTSLSDSGYRPFNQ</sequence>
<feature type="compositionally biased region" description="Basic and acidic residues" evidence="1">
    <location>
        <begin position="686"/>
        <end position="700"/>
    </location>
</feature>
<feature type="compositionally biased region" description="Basic and acidic residues" evidence="1">
    <location>
        <begin position="709"/>
        <end position="759"/>
    </location>
</feature>
<dbReference type="EMBL" id="CAUYUJ010019948">
    <property type="protein sequence ID" value="CAK0894780.1"/>
    <property type="molecule type" value="Genomic_DNA"/>
</dbReference>
<name>A0ABN9X612_9DINO</name>
<evidence type="ECO:0000256" key="1">
    <source>
        <dbReference type="SAM" id="MobiDB-lite"/>
    </source>
</evidence>
<accession>A0ABN9X612</accession>
<dbReference type="PANTHER" id="PTHR21592">
    <property type="entry name" value="CHROMOSOME UNDETERMINED SCAFFOLD_25, WHOLE GENOME SHOTGUN SEQUENCE"/>
    <property type="match status" value="1"/>
</dbReference>
<feature type="compositionally biased region" description="Low complexity" evidence="1">
    <location>
        <begin position="666"/>
        <end position="680"/>
    </location>
</feature>
<feature type="compositionally biased region" description="Basic residues" evidence="1">
    <location>
        <begin position="640"/>
        <end position="654"/>
    </location>
</feature>
<feature type="region of interest" description="Disordered" evidence="1">
    <location>
        <begin position="576"/>
        <end position="839"/>
    </location>
</feature>
<evidence type="ECO:0000313" key="2">
    <source>
        <dbReference type="EMBL" id="CAK0894780.1"/>
    </source>
</evidence>